<accession>A0AAD9NM35</accession>
<dbReference type="PROSITE" id="PS51820">
    <property type="entry name" value="PA14"/>
    <property type="match status" value="1"/>
</dbReference>
<dbReference type="InterPro" id="IPR052387">
    <property type="entry name" value="Fibrocystin"/>
</dbReference>
<feature type="domain" description="PA14" evidence="2">
    <location>
        <begin position="251"/>
        <end position="402"/>
    </location>
</feature>
<dbReference type="SUPFAM" id="SSF81296">
    <property type="entry name" value="E set domains"/>
    <property type="match status" value="1"/>
</dbReference>
<dbReference type="Pfam" id="PF01833">
    <property type="entry name" value="TIG"/>
    <property type="match status" value="1"/>
</dbReference>
<keyword evidence="4" id="KW-1185">Reference proteome</keyword>
<gene>
    <name evidence="3" type="ORF">NP493_986g00010</name>
</gene>
<comment type="caution">
    <text evidence="3">The sequence shown here is derived from an EMBL/GenBank/DDBJ whole genome shotgun (WGS) entry which is preliminary data.</text>
</comment>
<evidence type="ECO:0000259" key="2">
    <source>
        <dbReference type="PROSITE" id="PS51820"/>
    </source>
</evidence>
<dbReference type="CDD" id="cd00102">
    <property type="entry name" value="IPT"/>
    <property type="match status" value="1"/>
</dbReference>
<dbReference type="PANTHER" id="PTHR46769">
    <property type="entry name" value="POLYCYSTIC KIDNEY AND HEPATIC DISEASE 1 (AUTOSOMAL RECESSIVE)-LIKE 1"/>
    <property type="match status" value="1"/>
</dbReference>
<dbReference type="Proteomes" id="UP001209878">
    <property type="component" value="Unassembled WGS sequence"/>
</dbReference>
<reference evidence="3" key="1">
    <citation type="journal article" date="2023" name="Mol. Biol. Evol.">
        <title>Third-Generation Sequencing Reveals the Adaptive Role of the Epigenome in Three Deep-Sea Polychaetes.</title>
        <authorList>
            <person name="Perez M."/>
            <person name="Aroh O."/>
            <person name="Sun Y."/>
            <person name="Lan Y."/>
            <person name="Juniper S.K."/>
            <person name="Young C.R."/>
            <person name="Angers B."/>
            <person name="Qian P.Y."/>
        </authorList>
    </citation>
    <scope>NUCLEOTIDE SEQUENCE</scope>
    <source>
        <strain evidence="3">R07B-5</strain>
    </source>
</reference>
<dbReference type="InterPro" id="IPR013783">
    <property type="entry name" value="Ig-like_fold"/>
</dbReference>
<evidence type="ECO:0000313" key="3">
    <source>
        <dbReference type="EMBL" id="KAK2172194.1"/>
    </source>
</evidence>
<organism evidence="3 4">
    <name type="scientific">Ridgeia piscesae</name>
    <name type="common">Tubeworm</name>
    <dbReference type="NCBI Taxonomy" id="27915"/>
    <lineage>
        <taxon>Eukaryota</taxon>
        <taxon>Metazoa</taxon>
        <taxon>Spiralia</taxon>
        <taxon>Lophotrochozoa</taxon>
        <taxon>Annelida</taxon>
        <taxon>Polychaeta</taxon>
        <taxon>Sedentaria</taxon>
        <taxon>Canalipalpata</taxon>
        <taxon>Sabellida</taxon>
        <taxon>Siboglinidae</taxon>
        <taxon>Ridgeia</taxon>
    </lineage>
</organism>
<proteinExistence type="predicted"/>
<dbReference type="InterPro" id="IPR037524">
    <property type="entry name" value="PA14/GLEYA"/>
</dbReference>
<keyword evidence="1" id="KW-0732">Signal</keyword>
<dbReference type="AlphaFoldDB" id="A0AAD9NM35"/>
<dbReference type="InterPro" id="IPR014756">
    <property type="entry name" value="Ig_E-set"/>
</dbReference>
<dbReference type="InterPro" id="IPR002909">
    <property type="entry name" value="IPT_dom"/>
</dbReference>
<protein>
    <recommendedName>
        <fullName evidence="2">PA14 domain-containing protein</fullName>
    </recommendedName>
</protein>
<evidence type="ECO:0000256" key="1">
    <source>
        <dbReference type="ARBA" id="ARBA00022729"/>
    </source>
</evidence>
<dbReference type="EMBL" id="JAODUO010000985">
    <property type="protein sequence ID" value="KAK2172194.1"/>
    <property type="molecule type" value="Genomic_DNA"/>
</dbReference>
<dbReference type="PANTHER" id="PTHR46769:SF2">
    <property type="entry name" value="FIBROCYSTIN-L ISOFORM 2 PRECURSOR-RELATED"/>
    <property type="match status" value="1"/>
</dbReference>
<evidence type="ECO:0000313" key="4">
    <source>
        <dbReference type="Proteomes" id="UP001209878"/>
    </source>
</evidence>
<dbReference type="Gene3D" id="2.60.40.10">
    <property type="entry name" value="Immunoglobulins"/>
    <property type="match status" value="2"/>
</dbReference>
<name>A0AAD9NM35_RIDPI</name>
<sequence length="547" mass="60513">MAELGSLLQEMVGFSRNQFNYGEGQENIGNNVTLVSDSRSYLCDIHKDGTHEKQITCYTRPMKEDTYHVRVSVNGAQLAMADYCKNNPSGASCSFTVRLKNTPDIRKLTPHSGTPGTTVTVSGKIVTAFYGSNIMTANSTNKVIAKFLRKELILDGNSGEKTTGHFQCSIDSKYIGGMNMSFIIENEYGRSMPALEMLRVLSHDKICMFESFPEVTEVTPSSGGTEGGTFLHILGTGLDDTTDAATQVLVGGNRGWRLEIWKSDVLTTFDDLDGILDMDETMDGYSVSYIEEAKYSYDVRRHVARLSGYFVAPDSGKFTFSMRGRRFSKMYLTVKDTRTEVANFTASTIEWQTGVPVTLDKGSRYFVEILVAGVKNVSSVEEIDVSGWPETQPSTQEVQTISIDTKDTESRFRVGLSGVYTNWVTVSVSAKDLAKELSSLVTIQPDTVSVKKDQSGDTYKFVVTFKSDRGSWPRFIILSSEDADLNVKVTQDVKGVPSYKTITLTYNDVRASPVRANAKATEVKTHITDYSSAAKIIAVYAETYFLM</sequence>